<dbReference type="EMBL" id="CP019236">
    <property type="protein sequence ID" value="APW36816.1"/>
    <property type="molecule type" value="Genomic_DNA"/>
</dbReference>
<gene>
    <name evidence="1" type="ORF">RD110_06085</name>
</gene>
<keyword evidence="2" id="KW-1185">Reference proteome</keyword>
<accession>A0A1P8JSU0</accession>
<keyword evidence="1" id="KW-0808">Transferase</keyword>
<dbReference type="Gene3D" id="3.40.50.1240">
    <property type="entry name" value="Phosphoglycerate mutase-like"/>
    <property type="match status" value="1"/>
</dbReference>
<dbReference type="SUPFAM" id="SSF53254">
    <property type="entry name" value="Phosphoglycerate mutase-like"/>
    <property type="match status" value="1"/>
</dbReference>
<dbReference type="RefSeq" id="WP_076197647.1">
    <property type="nucleotide sequence ID" value="NZ_CP019236.1"/>
</dbReference>
<proteinExistence type="predicted"/>
<evidence type="ECO:0000313" key="2">
    <source>
        <dbReference type="Proteomes" id="UP000186609"/>
    </source>
</evidence>
<keyword evidence="1" id="KW-0418">Kinase</keyword>
<dbReference type="OrthoDB" id="5296884at2"/>
<dbReference type="SMART" id="SM00855">
    <property type="entry name" value="PGAM"/>
    <property type="match status" value="1"/>
</dbReference>
<protein>
    <submittedName>
        <fullName evidence="1">Phosphoglycerate kinase</fullName>
    </submittedName>
</protein>
<organism evidence="1 2">
    <name type="scientific">Rhodoferax koreensis</name>
    <dbReference type="NCBI Taxonomy" id="1842727"/>
    <lineage>
        <taxon>Bacteria</taxon>
        <taxon>Pseudomonadati</taxon>
        <taxon>Pseudomonadota</taxon>
        <taxon>Betaproteobacteria</taxon>
        <taxon>Burkholderiales</taxon>
        <taxon>Comamonadaceae</taxon>
        <taxon>Rhodoferax</taxon>
    </lineage>
</organism>
<evidence type="ECO:0000313" key="1">
    <source>
        <dbReference type="EMBL" id="APW36816.1"/>
    </source>
</evidence>
<dbReference type="AlphaFoldDB" id="A0A1P8JSU0"/>
<dbReference type="KEGG" id="rhy:RD110_06085"/>
<dbReference type="STRING" id="1842727.RD110_06085"/>
<sequence length="195" mass="21447">MTPLWLARHARPLAAAGLCYGALDLRADTEATRLAAQGLAHAIPQRLAVHFSPLQRCEQLAQALRALRPDFIFKPDARLREMDFGDWEGRSWQAIGAEALAAWTDDFAEHRVGGGENVTGFMRRVAEAWDELATAPTLWITHAGVIRAAGLIARGQRHVERADQWPAWAPAYGEWTRIERPSGAVPISSGPAIRA</sequence>
<dbReference type="Proteomes" id="UP000186609">
    <property type="component" value="Chromosome"/>
</dbReference>
<dbReference type="InterPro" id="IPR029033">
    <property type="entry name" value="His_PPase_superfam"/>
</dbReference>
<name>A0A1P8JSU0_9BURK</name>
<dbReference type="InterPro" id="IPR013078">
    <property type="entry name" value="His_Pase_superF_clade-1"/>
</dbReference>
<reference evidence="1 2" key="1">
    <citation type="submission" date="2017-01" db="EMBL/GenBank/DDBJ databases">
        <authorList>
            <person name="Mah S.A."/>
            <person name="Swanson W.J."/>
            <person name="Moy G.W."/>
            <person name="Vacquier V.D."/>
        </authorList>
    </citation>
    <scope>NUCLEOTIDE SEQUENCE [LARGE SCALE GENOMIC DNA]</scope>
    <source>
        <strain evidence="1 2">DCY110</strain>
    </source>
</reference>
<dbReference type="GO" id="GO:0016301">
    <property type="term" value="F:kinase activity"/>
    <property type="evidence" value="ECO:0007669"/>
    <property type="project" value="UniProtKB-KW"/>
</dbReference>
<dbReference type="Pfam" id="PF00300">
    <property type="entry name" value="His_Phos_1"/>
    <property type="match status" value="1"/>
</dbReference>